<reference evidence="2" key="1">
    <citation type="journal article" date="2021" name="Front. Plant Sci.">
        <title>Chromosome-Scale Genome Assembly for Chinese Sour Jujube and Insights Into Its Genome Evolution and Domestication Signature.</title>
        <authorList>
            <person name="Shen L.-Y."/>
            <person name="Luo H."/>
            <person name="Wang X.-L."/>
            <person name="Wang X.-M."/>
            <person name="Qiu X.-J."/>
            <person name="Liu H."/>
            <person name="Zhou S.-S."/>
            <person name="Jia K.-H."/>
            <person name="Nie S."/>
            <person name="Bao Y.-T."/>
            <person name="Zhang R.-G."/>
            <person name="Yun Q.-Z."/>
            <person name="Chai Y.-H."/>
            <person name="Lu J.-Y."/>
            <person name="Li Y."/>
            <person name="Zhao S.-W."/>
            <person name="Mao J.-F."/>
            <person name="Jia S.-G."/>
            <person name="Mao Y.-M."/>
        </authorList>
    </citation>
    <scope>NUCLEOTIDE SEQUENCE</scope>
    <source>
        <strain evidence="2">AT0</strain>
        <tissue evidence="2">Leaf</tissue>
    </source>
</reference>
<dbReference type="AlphaFoldDB" id="A0A978UK50"/>
<evidence type="ECO:0000256" key="1">
    <source>
        <dbReference type="ARBA" id="ARBA00022679"/>
    </source>
</evidence>
<comment type="caution">
    <text evidence="2">The sequence shown here is derived from an EMBL/GenBank/DDBJ whole genome shotgun (WGS) entry which is preliminary data.</text>
</comment>
<dbReference type="InterPro" id="IPR023213">
    <property type="entry name" value="CAT-like_dom_sf"/>
</dbReference>
<dbReference type="PANTHER" id="PTHR31896:SF12">
    <property type="entry name" value="HXXXD-TYPE ACYL-TRANSFERASE FAMILY PROTEIN"/>
    <property type="match status" value="1"/>
</dbReference>
<dbReference type="InterPro" id="IPR051283">
    <property type="entry name" value="Sec_Metabolite_Acyltrans"/>
</dbReference>
<dbReference type="Proteomes" id="UP000813462">
    <property type="component" value="Unassembled WGS sequence"/>
</dbReference>
<evidence type="ECO:0000313" key="2">
    <source>
        <dbReference type="EMBL" id="KAH7515202.1"/>
    </source>
</evidence>
<proteinExistence type="predicted"/>
<gene>
    <name evidence="2" type="ORF">FEM48_Zijuj10G0002100</name>
</gene>
<keyword evidence="1" id="KW-0808">Transferase</keyword>
<protein>
    <submittedName>
        <fullName evidence="2">Uncharacterized protein</fullName>
    </submittedName>
</protein>
<dbReference type="Pfam" id="PF02458">
    <property type="entry name" value="Transferase"/>
    <property type="match status" value="1"/>
</dbReference>
<dbReference type="EMBL" id="JAEACU010000010">
    <property type="protein sequence ID" value="KAH7515202.1"/>
    <property type="molecule type" value="Genomic_DNA"/>
</dbReference>
<dbReference type="PANTHER" id="PTHR31896">
    <property type="entry name" value="FAMILY REGULATORY PROTEIN, PUTATIVE (AFU_ORTHOLOGUE AFUA_3G14730)-RELATED"/>
    <property type="match status" value="1"/>
</dbReference>
<sequence length="161" mass="18161">MKTLLENFKSSLSLTLLHFYLNEKEAINNVDAGVSYSYHVDCNNNPGVKFIHAISLHKDFSVPDLLHSQSPSDDDDVPAGVLQSLFMDDREVIDLESKSLLTITVVELVDGIFLGCSMNHRVADGKSFCHFLLMWSHIFQQKKIKIKKNIITISRPPMLEG</sequence>
<organism evidence="2 3">
    <name type="scientific">Ziziphus jujuba var. spinosa</name>
    <dbReference type="NCBI Taxonomy" id="714518"/>
    <lineage>
        <taxon>Eukaryota</taxon>
        <taxon>Viridiplantae</taxon>
        <taxon>Streptophyta</taxon>
        <taxon>Embryophyta</taxon>
        <taxon>Tracheophyta</taxon>
        <taxon>Spermatophyta</taxon>
        <taxon>Magnoliopsida</taxon>
        <taxon>eudicotyledons</taxon>
        <taxon>Gunneridae</taxon>
        <taxon>Pentapetalae</taxon>
        <taxon>rosids</taxon>
        <taxon>fabids</taxon>
        <taxon>Rosales</taxon>
        <taxon>Rhamnaceae</taxon>
        <taxon>Paliureae</taxon>
        <taxon>Ziziphus</taxon>
    </lineage>
</organism>
<accession>A0A978UK50</accession>
<dbReference type="Gene3D" id="3.30.559.10">
    <property type="entry name" value="Chloramphenicol acetyltransferase-like domain"/>
    <property type="match status" value="1"/>
</dbReference>
<dbReference type="GO" id="GO:0016740">
    <property type="term" value="F:transferase activity"/>
    <property type="evidence" value="ECO:0007669"/>
    <property type="project" value="UniProtKB-KW"/>
</dbReference>
<name>A0A978UK50_ZIZJJ</name>
<evidence type="ECO:0000313" key="3">
    <source>
        <dbReference type="Proteomes" id="UP000813462"/>
    </source>
</evidence>